<feature type="compositionally biased region" description="Basic residues" evidence="1">
    <location>
        <begin position="222"/>
        <end position="233"/>
    </location>
</feature>
<proteinExistence type="predicted"/>
<feature type="region of interest" description="Disordered" evidence="1">
    <location>
        <begin position="306"/>
        <end position="363"/>
    </location>
</feature>
<dbReference type="Proteomes" id="UP000799118">
    <property type="component" value="Unassembled WGS sequence"/>
</dbReference>
<feature type="compositionally biased region" description="Basic and acidic residues" evidence="1">
    <location>
        <begin position="7"/>
        <end position="16"/>
    </location>
</feature>
<gene>
    <name evidence="2" type="ORF">BT96DRAFT_1000249</name>
</gene>
<sequence>MTCSKSTSKEPAKSPEDTAANQSTQPPSLSVEMALDGGLEGSIHAPPIPNAIVPLLQPKTDYPQDQTITMRVQLEQKGTKKEKIAEANGRADAENNVTPELVTPTSRSHSKAISLEPAPEPDEPDTGSTIVHPPKPSKAQHKGKSKAISPLMMDMSPDPRQVTGQPFEATGTCLLDPGIPGSGPVSITTSVQSLLALKQLKPSLSLEPMPTPPPSLLEERKKGKVQGKGKGKPKAAVLVDNSEFKFEDDVVDEVNLFFGSTLSDGESTSRSHWNIAPGFIAATNDNKEAQQMLRALAISMHDQRSLQCQHDHLQNPEASSSSQTIDHHPSNPSPLKKLKISKHQSLPTASGSTTTHQRKLPAH</sequence>
<feature type="compositionally biased region" description="Polar residues" evidence="1">
    <location>
        <begin position="19"/>
        <end position="28"/>
    </location>
</feature>
<evidence type="ECO:0000313" key="2">
    <source>
        <dbReference type="EMBL" id="KAE9392524.1"/>
    </source>
</evidence>
<feature type="compositionally biased region" description="Basic and acidic residues" evidence="1">
    <location>
        <begin position="77"/>
        <end position="93"/>
    </location>
</feature>
<accession>A0A6A4H589</accession>
<dbReference type="EMBL" id="ML769593">
    <property type="protein sequence ID" value="KAE9392524.1"/>
    <property type="molecule type" value="Genomic_DNA"/>
</dbReference>
<protein>
    <submittedName>
        <fullName evidence="2">Uncharacterized protein</fullName>
    </submittedName>
</protein>
<evidence type="ECO:0000256" key="1">
    <source>
        <dbReference type="SAM" id="MobiDB-lite"/>
    </source>
</evidence>
<reference evidence="2" key="1">
    <citation type="journal article" date="2019" name="Environ. Microbiol.">
        <title>Fungal ecological strategies reflected in gene transcription - a case study of two litter decomposers.</title>
        <authorList>
            <person name="Barbi F."/>
            <person name="Kohler A."/>
            <person name="Barry K."/>
            <person name="Baskaran P."/>
            <person name="Daum C."/>
            <person name="Fauchery L."/>
            <person name="Ihrmark K."/>
            <person name="Kuo A."/>
            <person name="LaButti K."/>
            <person name="Lipzen A."/>
            <person name="Morin E."/>
            <person name="Grigoriev I.V."/>
            <person name="Henrissat B."/>
            <person name="Lindahl B."/>
            <person name="Martin F."/>
        </authorList>
    </citation>
    <scope>NUCLEOTIDE SEQUENCE</scope>
    <source>
        <strain evidence="2">JB14</strain>
    </source>
</reference>
<name>A0A6A4H589_9AGAR</name>
<evidence type="ECO:0000313" key="3">
    <source>
        <dbReference type="Proteomes" id="UP000799118"/>
    </source>
</evidence>
<feature type="compositionally biased region" description="Polar residues" evidence="1">
    <location>
        <begin position="95"/>
        <end position="107"/>
    </location>
</feature>
<feature type="region of interest" description="Disordered" evidence="1">
    <location>
        <begin position="1"/>
        <end position="168"/>
    </location>
</feature>
<dbReference type="AlphaFoldDB" id="A0A6A4H589"/>
<keyword evidence="3" id="KW-1185">Reference proteome</keyword>
<feature type="compositionally biased region" description="Polar residues" evidence="1">
    <location>
        <begin position="343"/>
        <end position="355"/>
    </location>
</feature>
<organism evidence="2 3">
    <name type="scientific">Gymnopus androsaceus JB14</name>
    <dbReference type="NCBI Taxonomy" id="1447944"/>
    <lineage>
        <taxon>Eukaryota</taxon>
        <taxon>Fungi</taxon>
        <taxon>Dikarya</taxon>
        <taxon>Basidiomycota</taxon>
        <taxon>Agaricomycotina</taxon>
        <taxon>Agaricomycetes</taxon>
        <taxon>Agaricomycetidae</taxon>
        <taxon>Agaricales</taxon>
        <taxon>Marasmiineae</taxon>
        <taxon>Omphalotaceae</taxon>
        <taxon>Gymnopus</taxon>
    </lineage>
</organism>
<feature type="region of interest" description="Disordered" evidence="1">
    <location>
        <begin position="204"/>
        <end position="233"/>
    </location>
</feature>